<proteinExistence type="inferred from homology"/>
<protein>
    <recommendedName>
        <fullName evidence="4">Small ribosomal subunit protein bS18m</fullName>
    </recommendedName>
</protein>
<dbReference type="Gene3D" id="4.10.640.10">
    <property type="entry name" value="Ribosomal protein S18"/>
    <property type="match status" value="1"/>
</dbReference>
<dbReference type="GO" id="GO:0003735">
    <property type="term" value="F:structural constituent of ribosome"/>
    <property type="evidence" value="ECO:0007669"/>
    <property type="project" value="InterPro"/>
</dbReference>
<evidence type="ECO:0000256" key="1">
    <source>
        <dbReference type="ARBA" id="ARBA00005589"/>
    </source>
</evidence>
<dbReference type="Proteomes" id="UP000663671">
    <property type="component" value="Chromosome 5"/>
</dbReference>
<name>A0A8A1M6X8_AJECA</name>
<dbReference type="GO" id="GO:0032543">
    <property type="term" value="P:mitochondrial translation"/>
    <property type="evidence" value="ECO:0007669"/>
    <property type="project" value="TreeGrafter"/>
</dbReference>
<evidence type="ECO:0000313" key="5">
    <source>
        <dbReference type="EMBL" id="QSS61445.1"/>
    </source>
</evidence>
<keyword evidence="2 5" id="KW-0689">Ribosomal protein</keyword>
<dbReference type="VEuPathDB" id="FungiDB:I7I51_03620"/>
<accession>A0A8A1M6X8</accession>
<organism evidence="5 6">
    <name type="scientific">Ajellomyces capsulatus</name>
    <name type="common">Darling's disease fungus</name>
    <name type="synonym">Histoplasma capsulatum</name>
    <dbReference type="NCBI Taxonomy" id="5037"/>
    <lineage>
        <taxon>Eukaryota</taxon>
        <taxon>Fungi</taxon>
        <taxon>Dikarya</taxon>
        <taxon>Ascomycota</taxon>
        <taxon>Pezizomycotina</taxon>
        <taxon>Eurotiomycetes</taxon>
        <taxon>Eurotiomycetidae</taxon>
        <taxon>Onygenales</taxon>
        <taxon>Ajellomycetaceae</taxon>
        <taxon>Histoplasma</taxon>
    </lineage>
</organism>
<dbReference type="PANTHER" id="PTHR13479">
    <property type="entry name" value="30S RIBOSOMAL PROTEIN S18"/>
    <property type="match status" value="1"/>
</dbReference>
<evidence type="ECO:0000256" key="2">
    <source>
        <dbReference type="ARBA" id="ARBA00022980"/>
    </source>
</evidence>
<dbReference type="GO" id="GO:0005763">
    <property type="term" value="C:mitochondrial small ribosomal subunit"/>
    <property type="evidence" value="ECO:0007669"/>
    <property type="project" value="TreeGrafter"/>
</dbReference>
<gene>
    <name evidence="5" type="primary">RSM18</name>
    <name evidence="5" type="ORF">I7I51_03620</name>
</gene>
<dbReference type="GO" id="GO:0070181">
    <property type="term" value="F:small ribosomal subunit rRNA binding"/>
    <property type="evidence" value="ECO:0007669"/>
    <property type="project" value="TreeGrafter"/>
</dbReference>
<dbReference type="AlphaFoldDB" id="A0A8A1M6X8"/>
<sequence>MASKTSSICSFVRHTPSNRTLLQAGQRRCNSSSSTNSLYSRFAERSQRESMMKLAMRERFEKQAQQEQRARAFERQQKRHWESGDIYSPHDLSPAEMMKWKQKKSPPTDAFDALSLNPLHLYKNFAIMSEYVTEMGRIRHSSETGLRPVNQRKISKAIRRAVSLGLMPSVHRHPEILAAEARSKMQRGLRP</sequence>
<reference evidence="5" key="1">
    <citation type="submission" date="2021-01" db="EMBL/GenBank/DDBJ databases">
        <title>Chromosome-level genome assembly of a human fungal pathogen reveals clustering of transcriptionally co-regulated genes.</title>
        <authorList>
            <person name="Voorhies M."/>
            <person name="Cohen S."/>
            <person name="Shea T.P."/>
            <person name="Petrus S."/>
            <person name="Munoz J.F."/>
            <person name="Poplawski S."/>
            <person name="Goldman W.E."/>
            <person name="Michael T."/>
            <person name="Cuomo C.A."/>
            <person name="Sil A."/>
            <person name="Beyhan S."/>
        </authorList>
    </citation>
    <scope>NUCLEOTIDE SEQUENCE</scope>
    <source>
        <strain evidence="5">WU24</strain>
    </source>
</reference>
<dbReference type="SUPFAM" id="SSF46911">
    <property type="entry name" value="Ribosomal protein S18"/>
    <property type="match status" value="1"/>
</dbReference>
<dbReference type="PANTHER" id="PTHR13479:SF40">
    <property type="entry name" value="SMALL RIBOSOMAL SUBUNIT PROTEIN BS18M"/>
    <property type="match status" value="1"/>
</dbReference>
<evidence type="ECO:0000256" key="3">
    <source>
        <dbReference type="ARBA" id="ARBA00023274"/>
    </source>
</evidence>
<dbReference type="InterPro" id="IPR036870">
    <property type="entry name" value="Ribosomal_bS18_sf"/>
</dbReference>
<evidence type="ECO:0000256" key="4">
    <source>
        <dbReference type="ARBA" id="ARBA00035264"/>
    </source>
</evidence>
<dbReference type="FunFam" id="4.10.640.10:FF:000013">
    <property type="entry name" value="37S ribosomal protein S18"/>
    <property type="match status" value="1"/>
</dbReference>
<comment type="similarity">
    <text evidence="1">Belongs to the bacterial ribosomal protein bS18 family.</text>
</comment>
<dbReference type="OrthoDB" id="21463at2759"/>
<dbReference type="EMBL" id="CP069111">
    <property type="protein sequence ID" value="QSS61445.1"/>
    <property type="molecule type" value="Genomic_DNA"/>
</dbReference>
<dbReference type="Pfam" id="PF01084">
    <property type="entry name" value="Ribosomal_S18"/>
    <property type="match status" value="1"/>
</dbReference>
<dbReference type="InterPro" id="IPR001648">
    <property type="entry name" value="Ribosomal_bS18"/>
</dbReference>
<keyword evidence="3" id="KW-0687">Ribonucleoprotein</keyword>
<evidence type="ECO:0000313" key="6">
    <source>
        <dbReference type="Proteomes" id="UP000663671"/>
    </source>
</evidence>